<accession>A0A853BAU0</accession>
<dbReference type="EMBL" id="JACCFK010000002">
    <property type="protein sequence ID" value="NYI91864.1"/>
    <property type="molecule type" value="Genomic_DNA"/>
</dbReference>
<feature type="region of interest" description="Disordered" evidence="1">
    <location>
        <begin position="133"/>
        <end position="152"/>
    </location>
</feature>
<reference evidence="2 3" key="1">
    <citation type="submission" date="2020-07" db="EMBL/GenBank/DDBJ databases">
        <title>Sequencing the genomes of 1000 actinobacteria strains.</title>
        <authorList>
            <person name="Klenk H.-P."/>
        </authorList>
    </citation>
    <scope>NUCLEOTIDE SEQUENCE [LARGE SCALE GENOMIC DNA]</scope>
    <source>
        <strain evidence="2 3">DSM 104006</strain>
    </source>
</reference>
<evidence type="ECO:0000256" key="1">
    <source>
        <dbReference type="SAM" id="MobiDB-lite"/>
    </source>
</evidence>
<keyword evidence="3" id="KW-1185">Reference proteome</keyword>
<evidence type="ECO:0000313" key="3">
    <source>
        <dbReference type="Proteomes" id="UP000549616"/>
    </source>
</evidence>
<name>A0A853BAU0_9PSEU</name>
<sequence length="152" mass="17439">MTDVSDRDTRLDDDHPTARNYDRATVEAVGKLTEALETLEVARGHLYQFHRMTGTTDFAVGEAVDLLREAGHDDLADRIARELVGRNVLPGRWTFQVVEDFDDTYYQPFRAFERQARELTGGERHLLEAELKRERRSRGVAGHEATPDEQVR</sequence>
<dbReference type="RefSeq" id="WP_179776186.1">
    <property type="nucleotide sequence ID" value="NZ_JACCFK010000002.1"/>
</dbReference>
<proteinExistence type="predicted"/>
<evidence type="ECO:0000313" key="2">
    <source>
        <dbReference type="EMBL" id="NYI91864.1"/>
    </source>
</evidence>
<gene>
    <name evidence="2" type="ORF">HNR02_005239</name>
</gene>
<comment type="caution">
    <text evidence="2">The sequence shown here is derived from an EMBL/GenBank/DDBJ whole genome shotgun (WGS) entry which is preliminary data.</text>
</comment>
<dbReference type="AlphaFoldDB" id="A0A853BAU0"/>
<organism evidence="2 3">
    <name type="scientific">Amycolatopsis endophytica</name>
    <dbReference type="NCBI Taxonomy" id="860233"/>
    <lineage>
        <taxon>Bacteria</taxon>
        <taxon>Bacillati</taxon>
        <taxon>Actinomycetota</taxon>
        <taxon>Actinomycetes</taxon>
        <taxon>Pseudonocardiales</taxon>
        <taxon>Pseudonocardiaceae</taxon>
        <taxon>Amycolatopsis</taxon>
    </lineage>
</organism>
<protein>
    <submittedName>
        <fullName evidence="2">Uncharacterized protein</fullName>
    </submittedName>
</protein>
<dbReference type="Proteomes" id="UP000549616">
    <property type="component" value="Unassembled WGS sequence"/>
</dbReference>